<dbReference type="SUPFAM" id="SSF63411">
    <property type="entry name" value="LuxS/MPP-like metallohydrolase"/>
    <property type="match status" value="1"/>
</dbReference>
<name>A0AAN7DMB0_9FUNG</name>
<dbReference type="GO" id="GO:0046872">
    <property type="term" value="F:metal ion binding"/>
    <property type="evidence" value="ECO:0007669"/>
    <property type="project" value="InterPro"/>
</dbReference>
<dbReference type="PANTHER" id="PTHR43016">
    <property type="entry name" value="PRESEQUENCE PROTEASE"/>
    <property type="match status" value="1"/>
</dbReference>
<comment type="caution">
    <text evidence="1">The sequence shown here is derived from an EMBL/GenBank/DDBJ whole genome shotgun (WGS) entry which is preliminary data.</text>
</comment>
<dbReference type="AlphaFoldDB" id="A0AAN7DMB0"/>
<organism evidence="1 2">
    <name type="scientific">Mucor velutinosus</name>
    <dbReference type="NCBI Taxonomy" id="708070"/>
    <lineage>
        <taxon>Eukaryota</taxon>
        <taxon>Fungi</taxon>
        <taxon>Fungi incertae sedis</taxon>
        <taxon>Mucoromycota</taxon>
        <taxon>Mucoromycotina</taxon>
        <taxon>Mucoromycetes</taxon>
        <taxon>Mucorales</taxon>
        <taxon>Mucorineae</taxon>
        <taxon>Mucoraceae</taxon>
        <taxon>Mucor</taxon>
    </lineage>
</organism>
<dbReference type="Gene3D" id="3.30.830.10">
    <property type="entry name" value="Metalloenzyme, LuxS/M16 peptidase-like"/>
    <property type="match status" value="1"/>
</dbReference>
<accession>A0AAN7DMB0</accession>
<dbReference type="PANTHER" id="PTHR43016:SF16">
    <property type="entry name" value="METALLOPROTEASE, PUTATIVE (AFU_ORTHOLOGUE AFUA_4G07610)-RELATED"/>
    <property type="match status" value="1"/>
</dbReference>
<reference evidence="1 2" key="1">
    <citation type="submission" date="2022-11" db="EMBL/GenBank/DDBJ databases">
        <title>Mucor velutinosus strain NIH1002 WGS.</title>
        <authorList>
            <person name="Subramanian P."/>
            <person name="Mullikin J.C."/>
            <person name="Segre J.A."/>
            <person name="Zelazny A.M."/>
        </authorList>
    </citation>
    <scope>NUCLEOTIDE SEQUENCE [LARGE SCALE GENOMIC DNA]</scope>
    <source>
        <strain evidence="1 2">NIH1002</strain>
    </source>
</reference>
<dbReference type="RefSeq" id="XP_064685890.1">
    <property type="nucleotide sequence ID" value="XM_064828688.1"/>
</dbReference>
<keyword evidence="2" id="KW-1185">Reference proteome</keyword>
<dbReference type="InterPro" id="IPR011249">
    <property type="entry name" value="Metalloenz_LuxS/M16"/>
</dbReference>
<protein>
    <submittedName>
        <fullName evidence="1">Cytochrome b5 heme-binding domain-containing protein</fullName>
    </submittedName>
</protein>
<dbReference type="GeneID" id="89953142"/>
<dbReference type="EMBL" id="JASEJX010000012">
    <property type="protein sequence ID" value="KAK4519224.1"/>
    <property type="molecule type" value="Genomic_DNA"/>
</dbReference>
<proteinExistence type="predicted"/>
<sequence>MSCCSLVFLGSEKYPYKGALDSLAPRAYAPGTNAWTDVDHTCYTITTAGSDGFLQLLPVYVDHILYPTLTNEGFYTEVHHIDQDGQDAGIV</sequence>
<evidence type="ECO:0000313" key="2">
    <source>
        <dbReference type="Proteomes" id="UP001304243"/>
    </source>
</evidence>
<gene>
    <name evidence="1" type="ORF">ATC70_009456</name>
</gene>
<dbReference type="Proteomes" id="UP001304243">
    <property type="component" value="Unassembled WGS sequence"/>
</dbReference>
<evidence type="ECO:0000313" key="1">
    <source>
        <dbReference type="EMBL" id="KAK4519224.1"/>
    </source>
</evidence>